<name>A0A1U9WQQ0_9CAUD</name>
<proteinExistence type="predicted"/>
<feature type="region of interest" description="Disordered" evidence="1">
    <location>
        <begin position="274"/>
        <end position="294"/>
    </location>
</feature>
<reference evidence="2" key="1">
    <citation type="submission" date="2017-10" db="EMBL/GenBank/DDBJ databases">
        <title>Sequence, genome organization and annotation of the thermophilic 47,7-kb bacterophage TO-84 that infects Geobacillus stearothermophilus.</title>
        <authorList>
            <person name="Skowron P.M."/>
            <person name="Kropinski A."/>
            <person name="Los M."/>
        </authorList>
    </citation>
    <scope>NUCLEOTIDE SEQUENCE [LARGE SCALE GENOMIC DNA]</scope>
</reference>
<protein>
    <submittedName>
        <fullName evidence="2">Minor capsid protein</fullName>
    </submittedName>
</protein>
<evidence type="ECO:0000313" key="3">
    <source>
        <dbReference type="Proteomes" id="UP000225660"/>
    </source>
</evidence>
<organism evidence="2 3">
    <name type="scientific">Geobacillus phage TP-84</name>
    <dbReference type="NCBI Taxonomy" id="1965361"/>
    <lineage>
        <taxon>Viruses</taxon>
        <taxon>Duplodnaviria</taxon>
        <taxon>Heunggongvirae</taxon>
        <taxon>Uroviricota</taxon>
        <taxon>Caudoviricetes</taxon>
        <taxon>Saundersvirus</taxon>
        <taxon>Saundersvirus Tp84</taxon>
    </lineage>
</organism>
<dbReference type="InterPro" id="IPR009319">
    <property type="entry name" value="Phage_A118_VSP1"/>
</dbReference>
<dbReference type="RefSeq" id="YP_009600053.1">
    <property type="nucleotide sequence ID" value="NC_041918.2"/>
</dbReference>
<accession>A0A1U9WQQ0</accession>
<feature type="region of interest" description="Disordered" evidence="1">
    <location>
        <begin position="355"/>
        <end position="406"/>
    </location>
</feature>
<dbReference type="EMBL" id="KY565347">
    <property type="protein sequence ID" value="AQY55106.1"/>
    <property type="molecule type" value="Genomic_DNA"/>
</dbReference>
<dbReference type="KEGG" id="vg:40075815"/>
<evidence type="ECO:0000313" key="2">
    <source>
        <dbReference type="EMBL" id="AQY55106.1"/>
    </source>
</evidence>
<dbReference type="GeneID" id="40075815"/>
<keyword evidence="3" id="KW-1185">Reference proteome</keyword>
<evidence type="ECO:0000256" key="1">
    <source>
        <dbReference type="SAM" id="MobiDB-lite"/>
    </source>
</evidence>
<dbReference type="GO" id="GO:0005198">
    <property type="term" value="F:structural molecule activity"/>
    <property type="evidence" value="ECO:0007669"/>
    <property type="project" value="InterPro"/>
</dbReference>
<dbReference type="Pfam" id="PF06152">
    <property type="entry name" value="Phage_min_cap2"/>
    <property type="match status" value="1"/>
</dbReference>
<dbReference type="Proteomes" id="UP000225660">
    <property type="component" value="Segment"/>
</dbReference>
<sequence>MANMDQIERQIVELCRQAIIDIIASVGGVDNLLDDERRMALVNAIAARMQQLGADISAILPAELAKAYYQGITDADAFLHQEGTEVTVQGVNKQIHLAGIESIVSDTMMDMQAAIRTAVAMAIADIDRILVDVRNDIAKGMILGDPSREITKRVMQTFANSGMTAFITKDNKRLPLDFYAMTVTRTKMRQAHTDGAVNRYKENGVYHVKISEHGITCNKCARYQGLVVALDPEHAEGFPVAGIDVPLPPYHPNCRHTVRPFVMEYHSQNDIRNEKRKWKSFDPEGDPRTDAQKRLYKAEQDIRRKARQEMKEYMLMKATLPPDQVPKTLAAYRRMKRKNDAQWQKLQAQFKQALGEVDLQGPPPGTPRKRKGAKTGPGSSTPKTDKTDKKQNVSTLSTLPKGPKLTEADLAAHKEFDKRIDGIEFADRRQTARFLLDQIPGGNQIKVSIRKIEANGHVGKFSVVGGKFIIGEYALLKDDPRPPQYRWKTVFHEYYHAQMHGMDYDDHFQRDNQEWTIWEETATECAAFFMAQRAGWNVSTILPSYSEYLIRTLPMLKQLPEYADCETMVDFGAKFMKYRFNEEHKTMEWRWLVRRVEQNADVFDINEYFREHYLEHIKANKDRYADMIYDSLSQSNKFTHESVIRQMIKEGLESGIRFGTVNREIRLCLPVAMNELGVKKP</sequence>
<dbReference type="OrthoDB" id="3800at10239"/>